<dbReference type="EMBL" id="EF710657">
    <property type="protein sequence ID" value="ACE75429.1"/>
    <property type="molecule type" value="Genomic_DNA"/>
</dbReference>
<gene>
    <name evidence="2" type="ORF">GIP_L8_0430</name>
</gene>
<name>B7S954_GLYIN</name>
<organism evidence="2">
    <name type="scientific">Glyptapanteles indiensis</name>
    <name type="common">Parasitoid wasp</name>
    <dbReference type="NCBI Taxonomy" id="92994"/>
    <lineage>
        <taxon>Eukaryota</taxon>
        <taxon>Metazoa</taxon>
        <taxon>Ecdysozoa</taxon>
        <taxon>Arthropoda</taxon>
        <taxon>Hexapoda</taxon>
        <taxon>Insecta</taxon>
        <taxon>Pterygota</taxon>
        <taxon>Neoptera</taxon>
        <taxon>Endopterygota</taxon>
        <taxon>Hymenoptera</taxon>
        <taxon>Apocrita</taxon>
        <taxon>Ichneumonoidea</taxon>
        <taxon>Braconidae</taxon>
        <taxon>Microgastrinae</taxon>
        <taxon>Glyptapanteles</taxon>
    </lineage>
</organism>
<dbReference type="AlphaFoldDB" id="B7S954"/>
<evidence type="ECO:0000256" key="1">
    <source>
        <dbReference type="SAM" id="Phobius"/>
    </source>
</evidence>
<proteinExistence type="predicted"/>
<reference evidence="2" key="1">
    <citation type="submission" date="2007-06" db="EMBL/GenBank/DDBJ databases">
        <title>Bracovirus Evolution: Comparative Genomics of Multiple Viral and Proviral Genomes.</title>
        <authorList>
            <person name="Desjardins C.A."/>
            <person name="Gundersen-Rindal D.E."/>
            <person name="Hostetler J.B."/>
            <person name="Tallon L.J."/>
            <person name="Utterback T.R."/>
            <person name="Fuester R.W."/>
            <person name="Schatz M.C."/>
            <person name="Pedroni M.J."/>
            <person name="Fadrosh D.W."/>
            <person name="Haas B.J."/>
            <person name="Toms B.S."/>
            <person name="Chen D."/>
            <person name="Nene V."/>
        </authorList>
    </citation>
    <scope>NUCLEOTIDE SEQUENCE</scope>
</reference>
<keyword evidence="1" id="KW-0812">Transmembrane</keyword>
<sequence length="128" mass="14362">MKIVRFFTQLGCAKLNASKEPNRVSDVKPGYPSDPEALSDFEYLKARRRWSQILVSSKTEGSSYYGGMSLKLLLSQRKSDLQICGLPCCCALEQLYYVCRRLFYIATNGGLTTAGLLLAAYLRSTSLW</sequence>
<keyword evidence="1" id="KW-1133">Transmembrane helix</keyword>
<protein>
    <submittedName>
        <fullName evidence="2">Uncharacterized protein</fullName>
    </submittedName>
</protein>
<keyword evidence="1" id="KW-0472">Membrane</keyword>
<accession>B7S954</accession>
<feature type="transmembrane region" description="Helical" evidence="1">
    <location>
        <begin position="102"/>
        <end position="122"/>
    </location>
</feature>
<evidence type="ECO:0000313" key="2">
    <source>
        <dbReference type="EMBL" id="ACE75429.1"/>
    </source>
</evidence>